<evidence type="ECO:0000313" key="3">
    <source>
        <dbReference type="EMBL" id="SIR66222.1"/>
    </source>
</evidence>
<evidence type="ECO:0000256" key="1">
    <source>
        <dbReference type="ARBA" id="ARBA00008558"/>
    </source>
</evidence>
<dbReference type="Gene3D" id="1.50.10.10">
    <property type="match status" value="1"/>
</dbReference>
<organism evidence="3 4">
    <name type="scientific">Haladaptatus litoreus</name>
    <dbReference type="NCBI Taxonomy" id="553468"/>
    <lineage>
        <taxon>Archaea</taxon>
        <taxon>Methanobacteriati</taxon>
        <taxon>Methanobacteriota</taxon>
        <taxon>Stenosarchaea group</taxon>
        <taxon>Halobacteria</taxon>
        <taxon>Halobacteriales</taxon>
        <taxon>Haladaptataceae</taxon>
        <taxon>Haladaptatus</taxon>
    </lineage>
</organism>
<name>A0A1N7CRJ0_9EURY</name>
<evidence type="ECO:0000256" key="2">
    <source>
        <dbReference type="ARBA" id="ARBA00023235"/>
    </source>
</evidence>
<comment type="similarity">
    <text evidence="1">Belongs to the N-acylglucosamine 2-epimerase family.</text>
</comment>
<accession>A0A1N7CRJ0</accession>
<dbReference type="Proteomes" id="UP000186914">
    <property type="component" value="Unassembled WGS sequence"/>
</dbReference>
<dbReference type="InterPro" id="IPR010819">
    <property type="entry name" value="AGE/CE"/>
</dbReference>
<gene>
    <name evidence="3" type="ORF">SAMN05421858_3203</name>
</gene>
<keyword evidence="4" id="KW-1185">Reference proteome</keyword>
<dbReference type="SUPFAM" id="SSF48208">
    <property type="entry name" value="Six-hairpin glycosidases"/>
    <property type="match status" value="1"/>
</dbReference>
<dbReference type="Pfam" id="PF07221">
    <property type="entry name" value="GlcNAc_2-epim"/>
    <property type="match status" value="1"/>
</dbReference>
<proteinExistence type="inferred from homology"/>
<dbReference type="AlphaFoldDB" id="A0A1N7CRJ0"/>
<dbReference type="PANTHER" id="PTHR15108">
    <property type="entry name" value="N-ACYLGLUCOSAMINE-2-EPIMERASE"/>
    <property type="match status" value="1"/>
</dbReference>
<dbReference type="RefSeq" id="WP_076431147.1">
    <property type="nucleotide sequence ID" value="NZ_FTNO01000003.1"/>
</dbReference>
<protein>
    <submittedName>
        <fullName evidence="3">Mannose or cellobiose epimerase, N-acyl-D-glucosamine 2-epimerase family</fullName>
    </submittedName>
</protein>
<dbReference type="OrthoDB" id="280630at2157"/>
<evidence type="ECO:0000313" key="4">
    <source>
        <dbReference type="Proteomes" id="UP000186914"/>
    </source>
</evidence>
<dbReference type="InterPro" id="IPR008928">
    <property type="entry name" value="6-hairpin_glycosidase_sf"/>
</dbReference>
<dbReference type="InterPro" id="IPR012341">
    <property type="entry name" value="6hp_glycosidase-like_sf"/>
</dbReference>
<sequence>MTSSNYRSPWVLRQQMHRVLNFYYPDCIDTRYGGYIAQLDERDGFVYDGQTKHLVATARAVHNFSVGALIDGPVWCETAAEHGLHFLSNHHWNDENEGYDWILDGRETADATWFCYGHAFVLLASARAVEAGISGANAELERAFRVIDDRFWEPEHGLCADQSDGRWDTIASYRGQNANMHTCEALIAAYEATDEEQYLERAYTIVEALVKRLGAETEGRIWEHYDRDWNRDMAYNEDEPRHQFRPWGYQPGHHLEWAKLLSILATYRPESWLLPTATSLFDIAIEDGWDDEHGGFYYTVDGDGQPIIADKYGWAVAEAIGAAALLGRTDEQYLDWYDRLWEYAEHHVINPSFGNWYERLTETHERDDPNHGVEVEPGYHPLTNAYVALGVFGKH</sequence>
<dbReference type="GO" id="GO:0016853">
    <property type="term" value="F:isomerase activity"/>
    <property type="evidence" value="ECO:0007669"/>
    <property type="project" value="UniProtKB-KW"/>
</dbReference>
<keyword evidence="2" id="KW-0413">Isomerase</keyword>
<dbReference type="EMBL" id="FTNO01000003">
    <property type="protein sequence ID" value="SIR66222.1"/>
    <property type="molecule type" value="Genomic_DNA"/>
</dbReference>
<reference evidence="4" key="1">
    <citation type="submission" date="2017-01" db="EMBL/GenBank/DDBJ databases">
        <authorList>
            <person name="Varghese N."/>
            <person name="Submissions S."/>
        </authorList>
    </citation>
    <scope>NUCLEOTIDE SEQUENCE [LARGE SCALE GENOMIC DNA]</scope>
    <source>
        <strain evidence="4">CGMCC 1.7737</strain>
    </source>
</reference>
<dbReference type="GO" id="GO:0005975">
    <property type="term" value="P:carbohydrate metabolic process"/>
    <property type="evidence" value="ECO:0007669"/>
    <property type="project" value="InterPro"/>
</dbReference>